<protein>
    <submittedName>
        <fullName evidence="6">Transcription factor bHLH25-like protein</fullName>
    </submittedName>
</protein>
<evidence type="ECO:0000256" key="1">
    <source>
        <dbReference type="ARBA" id="ARBA00004123"/>
    </source>
</evidence>
<dbReference type="InterPro" id="IPR011598">
    <property type="entry name" value="bHLH_dom"/>
</dbReference>
<evidence type="ECO:0000256" key="3">
    <source>
        <dbReference type="ARBA" id="ARBA00023163"/>
    </source>
</evidence>
<dbReference type="InterPro" id="IPR052610">
    <property type="entry name" value="bHLH_transcription_regulator"/>
</dbReference>
<proteinExistence type="predicted"/>
<evidence type="ECO:0000256" key="2">
    <source>
        <dbReference type="ARBA" id="ARBA00023015"/>
    </source>
</evidence>
<feature type="non-terminal residue" evidence="6">
    <location>
        <position position="202"/>
    </location>
</feature>
<dbReference type="STRING" id="57577.A0A2K3KHM4"/>
<comment type="caution">
    <text evidence="6">The sequence shown here is derived from an EMBL/GenBank/DDBJ whole genome shotgun (WGS) entry which is preliminary data.</text>
</comment>
<dbReference type="AlphaFoldDB" id="A0A2K3KHM4"/>
<comment type="subcellular location">
    <subcellularLocation>
        <location evidence="1">Nucleus</location>
    </subcellularLocation>
</comment>
<keyword evidence="3" id="KW-0804">Transcription</keyword>
<evidence type="ECO:0000313" key="6">
    <source>
        <dbReference type="EMBL" id="PNX65787.1"/>
    </source>
</evidence>
<name>A0A2K3KHM4_TRIPR</name>
<feature type="domain" description="BHLH" evidence="5">
    <location>
        <begin position="170"/>
        <end position="202"/>
    </location>
</feature>
<keyword evidence="2" id="KW-0805">Transcription regulation</keyword>
<dbReference type="GO" id="GO:0046983">
    <property type="term" value="F:protein dimerization activity"/>
    <property type="evidence" value="ECO:0007669"/>
    <property type="project" value="InterPro"/>
</dbReference>
<dbReference type="Proteomes" id="UP000236291">
    <property type="component" value="Unassembled WGS sequence"/>
</dbReference>
<evidence type="ECO:0000313" key="7">
    <source>
        <dbReference type="Proteomes" id="UP000236291"/>
    </source>
</evidence>
<dbReference type="SUPFAM" id="SSF47459">
    <property type="entry name" value="HLH, helix-loop-helix DNA-binding domain"/>
    <property type="match status" value="1"/>
</dbReference>
<gene>
    <name evidence="6" type="ORF">L195_g054716</name>
</gene>
<dbReference type="PANTHER" id="PTHR45959:SF43">
    <property type="entry name" value="BASIC HELIX LOOP HELIX (BHLH) DNA-BINDING FAMILY PROTEIN"/>
    <property type="match status" value="1"/>
</dbReference>
<dbReference type="EMBL" id="ASHM01096720">
    <property type="protein sequence ID" value="PNX65787.1"/>
    <property type="molecule type" value="Genomic_DNA"/>
</dbReference>
<dbReference type="ExpressionAtlas" id="A0A2K3KHM4">
    <property type="expression patterns" value="baseline"/>
</dbReference>
<dbReference type="PANTHER" id="PTHR45959">
    <property type="entry name" value="BHLH TRANSCRIPTION FACTOR"/>
    <property type="match status" value="1"/>
</dbReference>
<evidence type="ECO:0000259" key="5">
    <source>
        <dbReference type="PROSITE" id="PS50888"/>
    </source>
</evidence>
<reference evidence="6 7" key="2">
    <citation type="journal article" date="2017" name="Front. Plant Sci.">
        <title>Gene Classification and Mining of Molecular Markers Useful in Red Clover (Trifolium pratense) Breeding.</title>
        <authorList>
            <person name="Istvanek J."/>
            <person name="Dluhosova J."/>
            <person name="Dluhos P."/>
            <person name="Patkova L."/>
            <person name="Nedelnik J."/>
            <person name="Repkova J."/>
        </authorList>
    </citation>
    <scope>NUCLEOTIDE SEQUENCE [LARGE SCALE GENOMIC DNA]</scope>
    <source>
        <strain evidence="7">cv. Tatra</strain>
        <tissue evidence="6">Young leaves</tissue>
    </source>
</reference>
<dbReference type="Gene3D" id="4.10.280.10">
    <property type="entry name" value="Helix-loop-helix DNA-binding domain"/>
    <property type="match status" value="1"/>
</dbReference>
<keyword evidence="4" id="KW-0539">Nucleus</keyword>
<dbReference type="PROSITE" id="PS50888">
    <property type="entry name" value="BHLH"/>
    <property type="match status" value="1"/>
</dbReference>
<organism evidence="6 7">
    <name type="scientific">Trifolium pratense</name>
    <name type="common">Red clover</name>
    <dbReference type="NCBI Taxonomy" id="57577"/>
    <lineage>
        <taxon>Eukaryota</taxon>
        <taxon>Viridiplantae</taxon>
        <taxon>Streptophyta</taxon>
        <taxon>Embryophyta</taxon>
        <taxon>Tracheophyta</taxon>
        <taxon>Spermatophyta</taxon>
        <taxon>Magnoliopsida</taxon>
        <taxon>eudicotyledons</taxon>
        <taxon>Gunneridae</taxon>
        <taxon>Pentapetalae</taxon>
        <taxon>rosids</taxon>
        <taxon>fabids</taxon>
        <taxon>Fabales</taxon>
        <taxon>Fabaceae</taxon>
        <taxon>Papilionoideae</taxon>
        <taxon>50 kb inversion clade</taxon>
        <taxon>NPAAA clade</taxon>
        <taxon>Hologalegina</taxon>
        <taxon>IRL clade</taxon>
        <taxon>Trifolieae</taxon>
        <taxon>Trifolium</taxon>
    </lineage>
</organism>
<evidence type="ECO:0000256" key="4">
    <source>
        <dbReference type="ARBA" id="ARBA00023242"/>
    </source>
</evidence>
<sequence>MVDECILFDEDCNLNLLDADEEEEFLSHDIANAFEEQRQTLQQCLTTEFISKTMSEIFTDETSFESFDDFDFEKLANELKMKTIDHSNNVENFSPQFSASPPSIQSPQILSFDIPNPTEIYGFDQKQNEMVTSLPLPELGNTHFPTQILKVSLKNQNLETKTSQPKRPRAHGLDHIMAERKRRENISKSFTALAALVPGLKK</sequence>
<reference evidence="6 7" key="1">
    <citation type="journal article" date="2014" name="Am. J. Bot.">
        <title>Genome assembly and annotation for red clover (Trifolium pratense; Fabaceae).</title>
        <authorList>
            <person name="Istvanek J."/>
            <person name="Jaros M."/>
            <person name="Krenek A."/>
            <person name="Repkova J."/>
        </authorList>
    </citation>
    <scope>NUCLEOTIDE SEQUENCE [LARGE SCALE GENOMIC DNA]</scope>
    <source>
        <strain evidence="7">cv. Tatra</strain>
        <tissue evidence="6">Young leaves</tissue>
    </source>
</reference>
<dbReference type="InterPro" id="IPR036638">
    <property type="entry name" value="HLH_DNA-bd_sf"/>
</dbReference>
<accession>A0A2K3KHM4</accession>
<dbReference type="GO" id="GO:0005634">
    <property type="term" value="C:nucleus"/>
    <property type="evidence" value="ECO:0007669"/>
    <property type="project" value="UniProtKB-SubCell"/>
</dbReference>